<dbReference type="Proteomes" id="UP001595476">
    <property type="component" value="Unassembled WGS sequence"/>
</dbReference>
<dbReference type="Pfam" id="PF00528">
    <property type="entry name" value="BPD_transp_1"/>
    <property type="match status" value="1"/>
</dbReference>
<dbReference type="Gene3D" id="1.10.3720.10">
    <property type="entry name" value="MetI-like"/>
    <property type="match status" value="1"/>
</dbReference>
<dbReference type="SUPFAM" id="SSF161098">
    <property type="entry name" value="MetI-like"/>
    <property type="match status" value="2"/>
</dbReference>
<dbReference type="PROSITE" id="PS50928">
    <property type="entry name" value="ABC_TM1"/>
    <property type="match status" value="1"/>
</dbReference>
<feature type="transmembrane region" description="Helical" evidence="5">
    <location>
        <begin position="26"/>
        <end position="51"/>
    </location>
</feature>
<accession>A0ABV7HK30</accession>
<evidence type="ECO:0000313" key="7">
    <source>
        <dbReference type="EMBL" id="MFC3152815.1"/>
    </source>
</evidence>
<feature type="domain" description="ABC transmembrane type-1" evidence="6">
    <location>
        <begin position="455"/>
        <end position="743"/>
    </location>
</feature>
<feature type="transmembrane region" description="Helical" evidence="5">
    <location>
        <begin position="525"/>
        <end position="547"/>
    </location>
</feature>
<name>A0ABV7HK30_9GAMM</name>
<dbReference type="RefSeq" id="WP_386722738.1">
    <property type="nucleotide sequence ID" value="NZ_JBHRSZ010000007.1"/>
</dbReference>
<keyword evidence="5" id="KW-0813">Transport</keyword>
<evidence type="ECO:0000259" key="6">
    <source>
        <dbReference type="PROSITE" id="PS50928"/>
    </source>
</evidence>
<feature type="transmembrane region" description="Helical" evidence="5">
    <location>
        <begin position="495"/>
        <end position="519"/>
    </location>
</feature>
<protein>
    <submittedName>
        <fullName evidence="7">ABC transporter permease subunit</fullName>
    </submittedName>
</protein>
<organism evidence="7 8">
    <name type="scientific">Litoribrevibacter euphylliae</name>
    <dbReference type="NCBI Taxonomy" id="1834034"/>
    <lineage>
        <taxon>Bacteria</taxon>
        <taxon>Pseudomonadati</taxon>
        <taxon>Pseudomonadota</taxon>
        <taxon>Gammaproteobacteria</taxon>
        <taxon>Oceanospirillales</taxon>
        <taxon>Oceanospirillaceae</taxon>
        <taxon>Litoribrevibacter</taxon>
    </lineage>
</organism>
<evidence type="ECO:0000256" key="2">
    <source>
        <dbReference type="ARBA" id="ARBA00022692"/>
    </source>
</evidence>
<keyword evidence="2 5" id="KW-0812">Transmembrane</keyword>
<keyword evidence="8" id="KW-1185">Reference proteome</keyword>
<feature type="transmembrane region" description="Helical" evidence="5">
    <location>
        <begin position="665"/>
        <end position="686"/>
    </location>
</feature>
<comment type="caution">
    <text evidence="7">The sequence shown here is derived from an EMBL/GenBank/DDBJ whole genome shotgun (WGS) entry which is preliminary data.</text>
</comment>
<evidence type="ECO:0000256" key="4">
    <source>
        <dbReference type="ARBA" id="ARBA00023136"/>
    </source>
</evidence>
<gene>
    <name evidence="7" type="ORF">ACFOEK_17385</name>
</gene>
<feature type="transmembrane region" description="Helical" evidence="5">
    <location>
        <begin position="724"/>
        <end position="743"/>
    </location>
</feature>
<dbReference type="EMBL" id="JBHRSZ010000007">
    <property type="protein sequence ID" value="MFC3152815.1"/>
    <property type="molecule type" value="Genomic_DNA"/>
</dbReference>
<dbReference type="PANTHER" id="PTHR42727:SF1">
    <property type="entry name" value="PHOSPHATE TRANSPORT SYSTEM PERMEASE"/>
    <property type="match status" value="1"/>
</dbReference>
<reference evidence="8" key="1">
    <citation type="journal article" date="2019" name="Int. J. Syst. Evol. Microbiol.">
        <title>The Global Catalogue of Microorganisms (GCM) 10K type strain sequencing project: providing services to taxonomists for standard genome sequencing and annotation.</title>
        <authorList>
            <consortium name="The Broad Institute Genomics Platform"/>
            <consortium name="The Broad Institute Genome Sequencing Center for Infectious Disease"/>
            <person name="Wu L."/>
            <person name="Ma J."/>
        </authorList>
    </citation>
    <scope>NUCLEOTIDE SEQUENCE [LARGE SCALE GENOMIC DNA]</scope>
    <source>
        <strain evidence="8">KCTC 52438</strain>
    </source>
</reference>
<comment type="similarity">
    <text evidence="5">Belongs to the binding-protein-dependent transport system permease family.</text>
</comment>
<evidence type="ECO:0000256" key="1">
    <source>
        <dbReference type="ARBA" id="ARBA00004651"/>
    </source>
</evidence>
<evidence type="ECO:0000256" key="5">
    <source>
        <dbReference type="RuleBase" id="RU363032"/>
    </source>
</evidence>
<feature type="transmembrane region" description="Helical" evidence="5">
    <location>
        <begin position="559"/>
        <end position="588"/>
    </location>
</feature>
<evidence type="ECO:0000313" key="8">
    <source>
        <dbReference type="Proteomes" id="UP001595476"/>
    </source>
</evidence>
<dbReference type="SUPFAM" id="SSF101908">
    <property type="entry name" value="Putative isomerase YbhE"/>
    <property type="match status" value="1"/>
</dbReference>
<dbReference type="CDD" id="cd06261">
    <property type="entry name" value="TM_PBP2"/>
    <property type="match status" value="1"/>
</dbReference>
<sequence length="757" mass="84103">MSSANLDLNSPALKRKRKLRNLTDKIASHGIGVGGISVIVTIMLIFLYLLYEVAPMFKSASIEEVSEYSVPGLLVDDPSTKTVYMATEEQAEIGMRLTAAGQVLFFDLKEGALLNEVDLLDGEDSRVSYVTEGRIGSRTLVVGLESGQVKIFKHNYRAEYDQDANRTLHPEISYPYGEELIDMIDEPIVSLAMNENEENMVLAAAGNSLSIQMVSFTKEEDLFGDGFEVERYDPPTFDVAQRADFLVIDAEMDRLFVANRSGVMQRFNIEDVDAVEAFEPKRLISKGQNLTQFQPLLGGISILVADTSGKTAQWFMARNEEGEKDFTKVRTFESDELDAAIELVAIEERRKGFFTITDDGVLDIYNTTAHRNLLEEQVIEGKADFMIVAPRADALMIESDGVLKVWEVENKHPEVSWGSLWNEIWYENYDEPDYIWQSTAATTEFEPKMSLTPLAFGTIKAALYAMLFAIPLAICGAIYTAYFMAPEWRRKVKPVIELMEALPTVIIGFLAGLFLAPFIETNLTGVFAILIILPIGILLFGFTWANLPKAIRHRVPDGWDAALLIPVLLVLVWVSMALATPIEVAFFGGDMRTWISNDLGIDFDQRNALVVGIAMGFAVIPSIFSIAEDAIFSVPKHLSHGSLALGATPWQTLVRVVMPTASPGIFSAVMIGMGRAVGETMIVLMATGNTPVMDWNIFEGMRTLSANIAVEVAESEVHSTHYRVLFLAAFVLFMFTFVVNTVAELIRQRLRNKYGSL</sequence>
<dbReference type="InterPro" id="IPR000515">
    <property type="entry name" value="MetI-like"/>
</dbReference>
<keyword evidence="3 5" id="KW-1133">Transmembrane helix</keyword>
<evidence type="ECO:0000256" key="3">
    <source>
        <dbReference type="ARBA" id="ARBA00022989"/>
    </source>
</evidence>
<feature type="transmembrane region" description="Helical" evidence="5">
    <location>
        <begin position="608"/>
        <end position="627"/>
    </location>
</feature>
<comment type="subcellular location">
    <subcellularLocation>
        <location evidence="1 5">Cell membrane</location>
        <topology evidence="1 5">Multi-pass membrane protein</topology>
    </subcellularLocation>
</comment>
<dbReference type="InterPro" id="IPR035906">
    <property type="entry name" value="MetI-like_sf"/>
</dbReference>
<feature type="transmembrane region" description="Helical" evidence="5">
    <location>
        <begin position="461"/>
        <end position="483"/>
    </location>
</feature>
<keyword evidence="4 5" id="KW-0472">Membrane</keyword>
<dbReference type="PANTHER" id="PTHR42727">
    <property type="entry name" value="PHOSPHATE TRANSPORT SYSTEM PERMEASE PROTEIN"/>
    <property type="match status" value="1"/>
</dbReference>
<proteinExistence type="inferred from homology"/>